<dbReference type="EMBL" id="JAAUVV010000005">
    <property type="protein sequence ID" value="NJJ03542.1"/>
    <property type="molecule type" value="Genomic_DNA"/>
</dbReference>
<accession>A0AAP7CBV4</accession>
<gene>
    <name evidence="1" type="ORF">HC138_04065</name>
</gene>
<proteinExistence type="predicted"/>
<dbReference type="AlphaFoldDB" id="A0AAP7CBV4"/>
<reference evidence="1 2" key="1">
    <citation type="submission" date="2020-03" db="EMBL/GenBank/DDBJ databases">
        <title>Draft genome sequences of bacterial isolates from the female urobiome.</title>
        <authorList>
            <person name="Miller-Ensminger T."/>
            <person name="Wolfe A.J."/>
            <person name="Putonti C."/>
        </authorList>
    </citation>
    <scope>NUCLEOTIDE SEQUENCE [LARGE SCALE GENOMIC DNA]</scope>
    <source>
        <strain evidence="1 2">UMB8490</strain>
    </source>
</reference>
<dbReference type="Proteomes" id="UP000591626">
    <property type="component" value="Unassembled WGS sequence"/>
</dbReference>
<name>A0AAP7CBV4_9CORY</name>
<protein>
    <recommendedName>
        <fullName evidence="3">DUF559 domain-containing protein</fullName>
    </recommendedName>
</protein>
<comment type="caution">
    <text evidence="1">The sequence shown here is derived from an EMBL/GenBank/DDBJ whole genome shotgun (WGS) entry which is preliminary data.</text>
</comment>
<evidence type="ECO:0000313" key="2">
    <source>
        <dbReference type="Proteomes" id="UP000591626"/>
    </source>
</evidence>
<evidence type="ECO:0008006" key="3">
    <source>
        <dbReference type="Google" id="ProtNLM"/>
    </source>
</evidence>
<evidence type="ECO:0000313" key="1">
    <source>
        <dbReference type="EMBL" id="NJJ03542.1"/>
    </source>
</evidence>
<organism evidence="1 2">
    <name type="scientific">Corynebacterium coyleae</name>
    <dbReference type="NCBI Taxonomy" id="53374"/>
    <lineage>
        <taxon>Bacteria</taxon>
        <taxon>Bacillati</taxon>
        <taxon>Actinomycetota</taxon>
        <taxon>Actinomycetes</taxon>
        <taxon>Mycobacteriales</taxon>
        <taxon>Corynebacteriaceae</taxon>
        <taxon>Corynebacterium</taxon>
    </lineage>
</organism>
<dbReference type="RefSeq" id="WP_167616103.1">
    <property type="nucleotide sequence ID" value="NZ_JAAUVV010000005.1"/>
</dbReference>
<sequence length="293" mass="32748">MGEWKTEIRTNLVDVRGQTYLSSDLLRLSTSHALARRSYDALKIHQQHWARAYCAGLAVHAAVITGRASAYLNDMWVVNTPLDQVALVLPSVPRRSTWPAGVRYVQRTLPASRIRRGEAMSTTSPLQTFLDIARLDGFTHALVAADWLVQRGGFTPAQLQHLVETEPRFPGKPAARMAARHASTLSESAPEAYARALLIEAGITDVRANVTLTRWRYRVDLLINGWLGVEIDGRVKYDDTTFGPAHKALLDEKTRADRLGNAGHPLLRYAPRYLEEHPEEFVGAVRARLELGR</sequence>